<name>A0A067Q5F9_9AGAM</name>
<proteinExistence type="predicted"/>
<dbReference type="HOGENOM" id="CLU_177956_1_0_1"/>
<dbReference type="GO" id="GO:0005680">
    <property type="term" value="C:anaphase-promoting complex"/>
    <property type="evidence" value="ECO:0007669"/>
    <property type="project" value="InterPro"/>
</dbReference>
<dbReference type="EMBL" id="KL197719">
    <property type="protein sequence ID" value="KDQ57826.1"/>
    <property type="molecule type" value="Genomic_DNA"/>
</dbReference>
<gene>
    <name evidence="3" type="ORF">JAAARDRAFT_69904</name>
</gene>
<dbReference type="InterPro" id="IPR018860">
    <property type="entry name" value="APC_suCDC26"/>
</dbReference>
<dbReference type="Proteomes" id="UP000027265">
    <property type="component" value="Unassembled WGS sequence"/>
</dbReference>
<dbReference type="InParanoid" id="A0A067Q5F9"/>
<evidence type="ECO:0000256" key="2">
    <source>
        <dbReference type="SAM" id="MobiDB-lite"/>
    </source>
</evidence>
<keyword evidence="4" id="KW-1185">Reference proteome</keyword>
<dbReference type="Pfam" id="PF10471">
    <property type="entry name" value="ANAPC_CDC26"/>
    <property type="match status" value="1"/>
</dbReference>
<feature type="compositionally biased region" description="Basic and acidic residues" evidence="2">
    <location>
        <begin position="59"/>
        <end position="77"/>
    </location>
</feature>
<sequence length="77" mass="8731">MIRRNPTLIAMTDMDVQEIRRLVEQKKKETEAAATLAANMSNTKGKGKDTSHLPYVAAEDSKRKRDGMSRDERLGLR</sequence>
<dbReference type="AlphaFoldDB" id="A0A067Q5F9"/>
<dbReference type="OrthoDB" id="3182478at2759"/>
<evidence type="ECO:0000256" key="1">
    <source>
        <dbReference type="ARBA" id="ARBA00022786"/>
    </source>
</evidence>
<evidence type="ECO:0000313" key="3">
    <source>
        <dbReference type="EMBL" id="KDQ57826.1"/>
    </source>
</evidence>
<accession>A0A067Q5F9</accession>
<feature type="region of interest" description="Disordered" evidence="2">
    <location>
        <begin position="36"/>
        <end position="77"/>
    </location>
</feature>
<reference evidence="4" key="1">
    <citation type="journal article" date="2014" name="Proc. Natl. Acad. Sci. U.S.A.">
        <title>Extensive sampling of basidiomycete genomes demonstrates inadequacy of the white-rot/brown-rot paradigm for wood decay fungi.</title>
        <authorList>
            <person name="Riley R."/>
            <person name="Salamov A.A."/>
            <person name="Brown D.W."/>
            <person name="Nagy L.G."/>
            <person name="Floudas D."/>
            <person name="Held B.W."/>
            <person name="Levasseur A."/>
            <person name="Lombard V."/>
            <person name="Morin E."/>
            <person name="Otillar R."/>
            <person name="Lindquist E.A."/>
            <person name="Sun H."/>
            <person name="LaButti K.M."/>
            <person name="Schmutz J."/>
            <person name="Jabbour D."/>
            <person name="Luo H."/>
            <person name="Baker S.E."/>
            <person name="Pisabarro A.G."/>
            <person name="Walton J.D."/>
            <person name="Blanchette R.A."/>
            <person name="Henrissat B."/>
            <person name="Martin F."/>
            <person name="Cullen D."/>
            <person name="Hibbett D.S."/>
            <person name="Grigoriev I.V."/>
        </authorList>
    </citation>
    <scope>NUCLEOTIDE SEQUENCE [LARGE SCALE GENOMIC DNA]</scope>
    <source>
        <strain evidence="4">MUCL 33604</strain>
    </source>
</reference>
<protein>
    <submittedName>
        <fullName evidence="3">Uncharacterized protein</fullName>
    </submittedName>
</protein>
<keyword evidence="1" id="KW-0833">Ubl conjugation pathway</keyword>
<organism evidence="3 4">
    <name type="scientific">Jaapia argillacea MUCL 33604</name>
    <dbReference type="NCBI Taxonomy" id="933084"/>
    <lineage>
        <taxon>Eukaryota</taxon>
        <taxon>Fungi</taxon>
        <taxon>Dikarya</taxon>
        <taxon>Basidiomycota</taxon>
        <taxon>Agaricomycotina</taxon>
        <taxon>Agaricomycetes</taxon>
        <taxon>Agaricomycetidae</taxon>
        <taxon>Jaapiales</taxon>
        <taxon>Jaapiaceae</taxon>
        <taxon>Jaapia</taxon>
    </lineage>
</organism>
<evidence type="ECO:0000313" key="4">
    <source>
        <dbReference type="Proteomes" id="UP000027265"/>
    </source>
</evidence>
<dbReference type="GO" id="GO:0031145">
    <property type="term" value="P:anaphase-promoting complex-dependent catabolic process"/>
    <property type="evidence" value="ECO:0007669"/>
    <property type="project" value="InterPro"/>
</dbReference>